<dbReference type="SMART" id="SM00248">
    <property type="entry name" value="ANK"/>
    <property type="match status" value="4"/>
</dbReference>
<dbReference type="PROSITE" id="PS50865">
    <property type="entry name" value="ZF_MYND_2"/>
    <property type="match status" value="1"/>
</dbReference>
<reference evidence="11" key="3">
    <citation type="submission" date="2015-06" db="UniProtKB">
        <authorList>
            <consortium name="EnsemblProtists"/>
        </authorList>
    </citation>
    <scope>IDENTIFICATION</scope>
</reference>
<proteinExistence type="predicted"/>
<keyword evidence="3 7" id="KW-0863">Zinc-finger</keyword>
<evidence type="ECO:0000259" key="9">
    <source>
        <dbReference type="PROSITE" id="PS50865"/>
    </source>
</evidence>
<evidence type="ECO:0000256" key="5">
    <source>
        <dbReference type="ARBA" id="ARBA00023043"/>
    </source>
</evidence>
<sequence length="504" mass="58206">MHVSSKDKSANDECANCKKTRDMVETLLKCPWCRKFFYCGSECQKEHWPEHRNFCPPRSSTSSKGEKLELKAKPLEQKILETETEEQRRIRRRKELAENVDDDDLPEGWTMCSSCQNPVLIAWLECPSCFRPISEVEDDNPVSNIPPIQLAEMKKSGHYKLEDTEELMRAAEDNDIQSLENLIKKGIDVNFKSSELYGSSPLHYASIRGSVEAARLLLAAGAKVNIVNSQKESPLHWACEGGKKEMVELLVEQGGDCKLRSNFGETPLDFAISSCNLEVLDALKKAGVKVDDWMTEDKNKVWEEEEEDEDEEQGEKEDEDEDEDEEPFYLYENVTYNKTAEREYRRARLEEQDRKFNEEITSMKENITQGWNDKFGLQQNEMAQEQSEDFGTRDREEPPWAEQRRIIQEKMEKVRSDFEKKMEERDQFIAQGGDADDWPIYIPTDQPVMSVGQVVDCEEEPGQAKPGKEAAEMKGSWDTVEGEEAESLIQKMIRREMQEKERSG</sequence>
<evidence type="ECO:0000256" key="7">
    <source>
        <dbReference type="PROSITE-ProRule" id="PRU00134"/>
    </source>
</evidence>
<evidence type="ECO:0000313" key="10">
    <source>
        <dbReference type="EMBL" id="EKX46839.1"/>
    </source>
</evidence>
<feature type="region of interest" description="Disordered" evidence="8">
    <location>
        <begin position="297"/>
        <end position="331"/>
    </location>
</feature>
<reference evidence="12" key="2">
    <citation type="submission" date="2012-11" db="EMBL/GenBank/DDBJ databases">
        <authorList>
            <person name="Kuo A."/>
            <person name="Curtis B.A."/>
            <person name="Tanifuji G."/>
            <person name="Burki F."/>
            <person name="Gruber A."/>
            <person name="Irimia M."/>
            <person name="Maruyama S."/>
            <person name="Arias M.C."/>
            <person name="Ball S.G."/>
            <person name="Gile G.H."/>
            <person name="Hirakawa Y."/>
            <person name="Hopkins J.F."/>
            <person name="Rensing S.A."/>
            <person name="Schmutz J."/>
            <person name="Symeonidi A."/>
            <person name="Elias M."/>
            <person name="Eveleigh R.J."/>
            <person name="Herman E.K."/>
            <person name="Klute M.J."/>
            <person name="Nakayama T."/>
            <person name="Obornik M."/>
            <person name="Reyes-Prieto A."/>
            <person name="Armbrust E.V."/>
            <person name="Aves S.J."/>
            <person name="Beiko R.G."/>
            <person name="Coutinho P."/>
            <person name="Dacks J.B."/>
            <person name="Durnford D.G."/>
            <person name="Fast N.M."/>
            <person name="Green B.R."/>
            <person name="Grisdale C."/>
            <person name="Hempe F."/>
            <person name="Henrissat B."/>
            <person name="Hoppner M.P."/>
            <person name="Ishida K.-I."/>
            <person name="Kim E."/>
            <person name="Koreny L."/>
            <person name="Kroth P.G."/>
            <person name="Liu Y."/>
            <person name="Malik S.-B."/>
            <person name="Maier U.G."/>
            <person name="McRose D."/>
            <person name="Mock T."/>
            <person name="Neilson J.A."/>
            <person name="Onodera N.T."/>
            <person name="Poole A.M."/>
            <person name="Pritham E.J."/>
            <person name="Richards T.A."/>
            <person name="Rocap G."/>
            <person name="Roy S.W."/>
            <person name="Sarai C."/>
            <person name="Schaack S."/>
            <person name="Shirato S."/>
            <person name="Slamovits C.H."/>
            <person name="Spencer D.F."/>
            <person name="Suzuki S."/>
            <person name="Worden A.Z."/>
            <person name="Zauner S."/>
            <person name="Barry K."/>
            <person name="Bell C."/>
            <person name="Bharti A.K."/>
            <person name="Crow J.A."/>
            <person name="Grimwood J."/>
            <person name="Kramer R."/>
            <person name="Lindquist E."/>
            <person name="Lucas S."/>
            <person name="Salamov A."/>
            <person name="McFadden G.I."/>
            <person name="Lane C.E."/>
            <person name="Keeling P.J."/>
            <person name="Gray M.W."/>
            <person name="Grigoriev I.V."/>
            <person name="Archibald J.M."/>
        </authorList>
    </citation>
    <scope>NUCLEOTIDE SEQUENCE</scope>
    <source>
        <strain evidence="12">CCMP2712</strain>
    </source>
</reference>
<keyword evidence="1" id="KW-0479">Metal-binding</keyword>
<evidence type="ECO:0000256" key="3">
    <source>
        <dbReference type="ARBA" id="ARBA00022771"/>
    </source>
</evidence>
<feature type="repeat" description="ANK" evidence="6">
    <location>
        <begin position="230"/>
        <end position="262"/>
    </location>
</feature>
<dbReference type="PROSITE" id="PS50088">
    <property type="entry name" value="ANK_REPEAT"/>
    <property type="match status" value="2"/>
</dbReference>
<dbReference type="AlphaFoldDB" id="L1JFD4"/>
<dbReference type="PaxDb" id="55529-EKX46839"/>
<dbReference type="InterPro" id="IPR002893">
    <property type="entry name" value="Znf_MYND"/>
</dbReference>
<evidence type="ECO:0000256" key="6">
    <source>
        <dbReference type="PROSITE-ProRule" id="PRU00023"/>
    </source>
</evidence>
<keyword evidence="4" id="KW-0862">Zinc</keyword>
<gene>
    <name evidence="10" type="ORF">GUITHDRAFT_107195</name>
</gene>
<dbReference type="Gene3D" id="6.10.140.2220">
    <property type="match status" value="1"/>
</dbReference>
<dbReference type="InterPro" id="IPR036770">
    <property type="entry name" value="Ankyrin_rpt-contain_sf"/>
</dbReference>
<dbReference type="Pfam" id="PF01753">
    <property type="entry name" value="zf-MYND"/>
    <property type="match status" value="1"/>
</dbReference>
<dbReference type="Pfam" id="PF12796">
    <property type="entry name" value="Ank_2"/>
    <property type="match status" value="1"/>
</dbReference>
<evidence type="ECO:0000256" key="1">
    <source>
        <dbReference type="ARBA" id="ARBA00022723"/>
    </source>
</evidence>
<dbReference type="OrthoDB" id="194358at2759"/>
<feature type="region of interest" description="Disordered" evidence="8">
    <location>
        <begin position="459"/>
        <end position="484"/>
    </location>
</feature>
<dbReference type="SUPFAM" id="SSF144232">
    <property type="entry name" value="HIT/MYND zinc finger-like"/>
    <property type="match status" value="1"/>
</dbReference>
<dbReference type="GO" id="GO:0008270">
    <property type="term" value="F:zinc ion binding"/>
    <property type="evidence" value="ECO:0007669"/>
    <property type="project" value="UniProtKB-KW"/>
</dbReference>
<feature type="compositionally biased region" description="Acidic residues" evidence="8">
    <location>
        <begin position="303"/>
        <end position="327"/>
    </location>
</feature>
<protein>
    <recommendedName>
        <fullName evidence="9">MYND-type domain-containing protein</fullName>
    </recommendedName>
</protein>
<evidence type="ECO:0000256" key="8">
    <source>
        <dbReference type="SAM" id="MobiDB-lite"/>
    </source>
</evidence>
<dbReference type="SUPFAM" id="SSF48403">
    <property type="entry name" value="Ankyrin repeat"/>
    <property type="match status" value="1"/>
</dbReference>
<dbReference type="EnsemblProtists" id="EKX46839">
    <property type="protein sequence ID" value="EKX46839"/>
    <property type="gene ID" value="GUITHDRAFT_107195"/>
</dbReference>
<evidence type="ECO:0000313" key="11">
    <source>
        <dbReference type="EnsemblProtists" id="EKX46839"/>
    </source>
</evidence>
<feature type="region of interest" description="Disordered" evidence="8">
    <location>
        <begin position="382"/>
        <end position="401"/>
    </location>
</feature>
<feature type="repeat" description="ANK" evidence="6">
    <location>
        <begin position="197"/>
        <end position="229"/>
    </location>
</feature>
<dbReference type="EMBL" id="JH992992">
    <property type="protein sequence ID" value="EKX46839.1"/>
    <property type="molecule type" value="Genomic_DNA"/>
</dbReference>
<evidence type="ECO:0000256" key="4">
    <source>
        <dbReference type="ARBA" id="ARBA00022833"/>
    </source>
</evidence>
<keyword evidence="5 6" id="KW-0040">ANK repeat</keyword>
<dbReference type="PROSITE" id="PS50297">
    <property type="entry name" value="ANK_REP_REGION"/>
    <property type="match status" value="2"/>
</dbReference>
<organism evidence="10">
    <name type="scientific">Guillardia theta (strain CCMP2712)</name>
    <name type="common">Cryptophyte</name>
    <dbReference type="NCBI Taxonomy" id="905079"/>
    <lineage>
        <taxon>Eukaryota</taxon>
        <taxon>Cryptophyceae</taxon>
        <taxon>Pyrenomonadales</taxon>
        <taxon>Geminigeraceae</taxon>
        <taxon>Guillardia</taxon>
    </lineage>
</organism>
<dbReference type="eggNOG" id="KOG4177">
    <property type="taxonomic scope" value="Eukaryota"/>
</dbReference>
<evidence type="ECO:0000313" key="12">
    <source>
        <dbReference type="Proteomes" id="UP000011087"/>
    </source>
</evidence>
<dbReference type="PROSITE" id="PS01360">
    <property type="entry name" value="ZF_MYND_1"/>
    <property type="match status" value="1"/>
</dbReference>
<accession>L1JFD4</accession>
<dbReference type="PANTHER" id="PTHR24171">
    <property type="entry name" value="ANKYRIN REPEAT DOMAIN-CONTAINING PROTEIN 39-RELATED"/>
    <property type="match status" value="1"/>
</dbReference>
<evidence type="ECO:0000256" key="2">
    <source>
        <dbReference type="ARBA" id="ARBA00022737"/>
    </source>
</evidence>
<dbReference type="RefSeq" id="XP_005833819.1">
    <property type="nucleotide sequence ID" value="XM_005833762.1"/>
</dbReference>
<keyword evidence="12" id="KW-1185">Reference proteome</keyword>
<reference evidence="10 12" key="1">
    <citation type="journal article" date="2012" name="Nature">
        <title>Algal genomes reveal evolutionary mosaicism and the fate of nucleomorphs.</title>
        <authorList>
            <consortium name="DOE Joint Genome Institute"/>
            <person name="Curtis B.A."/>
            <person name="Tanifuji G."/>
            <person name="Burki F."/>
            <person name="Gruber A."/>
            <person name="Irimia M."/>
            <person name="Maruyama S."/>
            <person name="Arias M.C."/>
            <person name="Ball S.G."/>
            <person name="Gile G.H."/>
            <person name="Hirakawa Y."/>
            <person name="Hopkins J.F."/>
            <person name="Kuo A."/>
            <person name="Rensing S.A."/>
            <person name="Schmutz J."/>
            <person name="Symeonidi A."/>
            <person name="Elias M."/>
            <person name="Eveleigh R.J."/>
            <person name="Herman E.K."/>
            <person name="Klute M.J."/>
            <person name="Nakayama T."/>
            <person name="Obornik M."/>
            <person name="Reyes-Prieto A."/>
            <person name="Armbrust E.V."/>
            <person name="Aves S.J."/>
            <person name="Beiko R.G."/>
            <person name="Coutinho P."/>
            <person name="Dacks J.B."/>
            <person name="Durnford D.G."/>
            <person name="Fast N.M."/>
            <person name="Green B.R."/>
            <person name="Grisdale C.J."/>
            <person name="Hempel F."/>
            <person name="Henrissat B."/>
            <person name="Hoppner M.P."/>
            <person name="Ishida K."/>
            <person name="Kim E."/>
            <person name="Koreny L."/>
            <person name="Kroth P.G."/>
            <person name="Liu Y."/>
            <person name="Malik S.B."/>
            <person name="Maier U.G."/>
            <person name="McRose D."/>
            <person name="Mock T."/>
            <person name="Neilson J.A."/>
            <person name="Onodera N.T."/>
            <person name="Poole A.M."/>
            <person name="Pritham E.J."/>
            <person name="Richards T.A."/>
            <person name="Rocap G."/>
            <person name="Roy S.W."/>
            <person name="Sarai C."/>
            <person name="Schaack S."/>
            <person name="Shirato S."/>
            <person name="Slamovits C.H."/>
            <person name="Spencer D.F."/>
            <person name="Suzuki S."/>
            <person name="Worden A.Z."/>
            <person name="Zauner S."/>
            <person name="Barry K."/>
            <person name="Bell C."/>
            <person name="Bharti A.K."/>
            <person name="Crow J.A."/>
            <person name="Grimwood J."/>
            <person name="Kramer R."/>
            <person name="Lindquist E."/>
            <person name="Lucas S."/>
            <person name="Salamov A."/>
            <person name="McFadden G.I."/>
            <person name="Lane C.E."/>
            <person name="Keeling P.J."/>
            <person name="Gray M.W."/>
            <person name="Grigoriev I.V."/>
            <person name="Archibald J.M."/>
        </authorList>
    </citation>
    <scope>NUCLEOTIDE SEQUENCE</scope>
    <source>
        <strain evidence="10 12">CCMP2712</strain>
    </source>
</reference>
<dbReference type="Proteomes" id="UP000011087">
    <property type="component" value="Unassembled WGS sequence"/>
</dbReference>
<keyword evidence="2" id="KW-0677">Repeat</keyword>
<dbReference type="InterPro" id="IPR002110">
    <property type="entry name" value="Ankyrin_rpt"/>
</dbReference>
<dbReference type="GeneID" id="17303674"/>
<feature type="domain" description="MYND-type" evidence="9">
    <location>
        <begin position="14"/>
        <end position="55"/>
    </location>
</feature>
<dbReference type="HOGENOM" id="CLU_541270_0_0_1"/>
<dbReference type="KEGG" id="gtt:GUITHDRAFT_107195"/>
<name>L1JFD4_GUITC</name>
<feature type="compositionally biased region" description="Basic and acidic residues" evidence="8">
    <location>
        <begin position="390"/>
        <end position="401"/>
    </location>
</feature>
<dbReference type="Gene3D" id="1.25.40.20">
    <property type="entry name" value="Ankyrin repeat-containing domain"/>
    <property type="match status" value="1"/>
</dbReference>